<proteinExistence type="predicted"/>
<sequence>MDPTVCLILFIPPHFCLRFVYDLFDSQVDLNVTIAIWSSFPSSADSLCRCESYLFFFFQQRDFLFFMASQPSSQRLTVFIHTDYKAARRNCSYS</sequence>
<evidence type="ECO:0000313" key="1">
    <source>
        <dbReference type="EMBL" id="JAN90931.1"/>
    </source>
</evidence>
<organism evidence="1">
    <name type="scientific">Daphnia magna</name>
    <dbReference type="NCBI Taxonomy" id="35525"/>
    <lineage>
        <taxon>Eukaryota</taxon>
        <taxon>Metazoa</taxon>
        <taxon>Ecdysozoa</taxon>
        <taxon>Arthropoda</taxon>
        <taxon>Crustacea</taxon>
        <taxon>Branchiopoda</taxon>
        <taxon>Diplostraca</taxon>
        <taxon>Cladocera</taxon>
        <taxon>Anomopoda</taxon>
        <taxon>Daphniidae</taxon>
        <taxon>Daphnia</taxon>
    </lineage>
</organism>
<accession>A0A0P6BNY8</accession>
<name>A0A0P6BNY8_9CRUS</name>
<dbReference type="EMBL" id="GDIQ01003806">
    <property type="protein sequence ID" value="JAN90931.1"/>
    <property type="molecule type" value="Transcribed_RNA"/>
</dbReference>
<reference evidence="1" key="1">
    <citation type="submission" date="2015-10" db="EMBL/GenBank/DDBJ databases">
        <title>EvidentialGene: Evidence-directed Construction of Complete mRNA Transcriptomes without Genomes.</title>
        <authorList>
            <person name="Gilbert D.G."/>
        </authorList>
    </citation>
    <scope>NUCLEOTIDE SEQUENCE</scope>
</reference>
<protein>
    <submittedName>
        <fullName evidence="1">Uncharacterized protein</fullName>
    </submittedName>
</protein>
<dbReference type="AlphaFoldDB" id="A0A0P6BNY8"/>